<keyword evidence="1" id="KW-0812">Transmembrane</keyword>
<dbReference type="STRING" id="1073090.A0A1L9SNB8"/>
<feature type="transmembrane region" description="Helical" evidence="1">
    <location>
        <begin position="36"/>
        <end position="57"/>
    </location>
</feature>
<proteinExistence type="predicted"/>
<accession>A0A1L9SNB8</accession>
<protein>
    <submittedName>
        <fullName evidence="2">Uncharacterized protein</fullName>
    </submittedName>
</protein>
<evidence type="ECO:0000313" key="3">
    <source>
        <dbReference type="Proteomes" id="UP000184188"/>
    </source>
</evidence>
<dbReference type="RefSeq" id="XP_022583047.1">
    <property type="nucleotide sequence ID" value="XM_022725195.1"/>
</dbReference>
<keyword evidence="1" id="KW-1133">Transmembrane helix</keyword>
<keyword evidence="1" id="KW-0472">Membrane</keyword>
<dbReference type="AlphaFoldDB" id="A0A1L9SNB8"/>
<keyword evidence="3" id="KW-1185">Reference proteome</keyword>
<dbReference type="Pfam" id="PF13826">
    <property type="entry name" value="Monooxy_af470-like"/>
    <property type="match status" value="1"/>
</dbReference>
<dbReference type="OrthoDB" id="3202396at2759"/>
<dbReference type="Proteomes" id="UP000184188">
    <property type="component" value="Unassembled WGS sequence"/>
</dbReference>
<dbReference type="InterPro" id="IPR025444">
    <property type="entry name" value="Monooxy_af470"/>
</dbReference>
<gene>
    <name evidence="2" type="ORF">ASPZODRAFT_14668</name>
</gene>
<evidence type="ECO:0000313" key="2">
    <source>
        <dbReference type="EMBL" id="OJJ48537.1"/>
    </source>
</evidence>
<sequence length="298" mass="32966">MAFTPIQAPSSQKPALGSRDVAIHNMIRDQFTVSTWLLLGAGLQGLLALILPARYALLPAVTILALRSIDTLLQTCGITKDRAAEGVIRGKFSAQIPDREGNIPLEPAEQEIVLLHLATRSNHPLGMMAPGYKEVIDYMGKLLADLDRNSHENGYLGSTGWIPFTERKTSNQIMAAVYFRSYKDLHDFAHGAMHLETWTWFTSISRRYPHLSIMHETYVAPKGHHENIYVNNHRTGLAATSVKVPIKPIHPGTNGTEQGLFRWISPVVDAGRGVLKSSRGRLGAADGSDNEAYKMKDY</sequence>
<dbReference type="VEuPathDB" id="FungiDB:ASPZODRAFT_14668"/>
<organism evidence="2 3">
    <name type="scientific">Penicilliopsis zonata CBS 506.65</name>
    <dbReference type="NCBI Taxonomy" id="1073090"/>
    <lineage>
        <taxon>Eukaryota</taxon>
        <taxon>Fungi</taxon>
        <taxon>Dikarya</taxon>
        <taxon>Ascomycota</taxon>
        <taxon>Pezizomycotina</taxon>
        <taxon>Eurotiomycetes</taxon>
        <taxon>Eurotiomycetidae</taxon>
        <taxon>Eurotiales</taxon>
        <taxon>Aspergillaceae</taxon>
        <taxon>Penicilliopsis</taxon>
    </lineage>
</organism>
<evidence type="ECO:0000256" key="1">
    <source>
        <dbReference type="SAM" id="Phobius"/>
    </source>
</evidence>
<dbReference type="EMBL" id="KV878339">
    <property type="protein sequence ID" value="OJJ48537.1"/>
    <property type="molecule type" value="Genomic_DNA"/>
</dbReference>
<dbReference type="GeneID" id="34611660"/>
<reference evidence="3" key="1">
    <citation type="journal article" date="2017" name="Genome Biol.">
        <title>Comparative genomics reveals high biological diversity and specific adaptations in the industrially and medically important fungal genus Aspergillus.</title>
        <authorList>
            <person name="de Vries R.P."/>
            <person name="Riley R."/>
            <person name="Wiebenga A."/>
            <person name="Aguilar-Osorio G."/>
            <person name="Amillis S."/>
            <person name="Uchima C.A."/>
            <person name="Anderluh G."/>
            <person name="Asadollahi M."/>
            <person name="Askin M."/>
            <person name="Barry K."/>
            <person name="Battaglia E."/>
            <person name="Bayram O."/>
            <person name="Benocci T."/>
            <person name="Braus-Stromeyer S.A."/>
            <person name="Caldana C."/>
            <person name="Canovas D."/>
            <person name="Cerqueira G.C."/>
            <person name="Chen F."/>
            <person name="Chen W."/>
            <person name="Choi C."/>
            <person name="Clum A."/>
            <person name="Dos Santos R.A."/>
            <person name="Damasio A.R."/>
            <person name="Diallinas G."/>
            <person name="Emri T."/>
            <person name="Fekete E."/>
            <person name="Flipphi M."/>
            <person name="Freyberg S."/>
            <person name="Gallo A."/>
            <person name="Gournas C."/>
            <person name="Habgood R."/>
            <person name="Hainaut M."/>
            <person name="Harispe M.L."/>
            <person name="Henrissat B."/>
            <person name="Hilden K.S."/>
            <person name="Hope R."/>
            <person name="Hossain A."/>
            <person name="Karabika E."/>
            <person name="Karaffa L."/>
            <person name="Karanyi Z."/>
            <person name="Krasevec N."/>
            <person name="Kuo A."/>
            <person name="Kusch H."/>
            <person name="LaButti K."/>
            <person name="Lagendijk E.L."/>
            <person name="Lapidus A."/>
            <person name="Levasseur A."/>
            <person name="Lindquist E."/>
            <person name="Lipzen A."/>
            <person name="Logrieco A.F."/>
            <person name="MacCabe A."/>
            <person name="Maekelae M.R."/>
            <person name="Malavazi I."/>
            <person name="Melin P."/>
            <person name="Meyer V."/>
            <person name="Mielnichuk N."/>
            <person name="Miskei M."/>
            <person name="Molnar A.P."/>
            <person name="Mule G."/>
            <person name="Ngan C.Y."/>
            <person name="Orejas M."/>
            <person name="Orosz E."/>
            <person name="Ouedraogo J.P."/>
            <person name="Overkamp K.M."/>
            <person name="Park H.-S."/>
            <person name="Perrone G."/>
            <person name="Piumi F."/>
            <person name="Punt P.J."/>
            <person name="Ram A.F."/>
            <person name="Ramon A."/>
            <person name="Rauscher S."/>
            <person name="Record E."/>
            <person name="Riano-Pachon D.M."/>
            <person name="Robert V."/>
            <person name="Roehrig J."/>
            <person name="Ruller R."/>
            <person name="Salamov A."/>
            <person name="Salih N.S."/>
            <person name="Samson R.A."/>
            <person name="Sandor E."/>
            <person name="Sanguinetti M."/>
            <person name="Schuetze T."/>
            <person name="Sepcic K."/>
            <person name="Shelest E."/>
            <person name="Sherlock G."/>
            <person name="Sophianopoulou V."/>
            <person name="Squina F.M."/>
            <person name="Sun H."/>
            <person name="Susca A."/>
            <person name="Todd R.B."/>
            <person name="Tsang A."/>
            <person name="Unkles S.E."/>
            <person name="van de Wiele N."/>
            <person name="van Rossen-Uffink D."/>
            <person name="Oliveira J.V."/>
            <person name="Vesth T.C."/>
            <person name="Visser J."/>
            <person name="Yu J.-H."/>
            <person name="Zhou M."/>
            <person name="Andersen M.R."/>
            <person name="Archer D.B."/>
            <person name="Baker S.E."/>
            <person name="Benoit I."/>
            <person name="Brakhage A.A."/>
            <person name="Braus G.H."/>
            <person name="Fischer R."/>
            <person name="Frisvad J.C."/>
            <person name="Goldman G.H."/>
            <person name="Houbraken J."/>
            <person name="Oakley B."/>
            <person name="Pocsi I."/>
            <person name="Scazzocchio C."/>
            <person name="Seiboth B."/>
            <person name="vanKuyk P.A."/>
            <person name="Wortman J."/>
            <person name="Dyer P.S."/>
            <person name="Grigoriev I.V."/>
        </authorList>
    </citation>
    <scope>NUCLEOTIDE SEQUENCE [LARGE SCALE GENOMIC DNA]</scope>
    <source>
        <strain evidence="3">CBS 506.65</strain>
    </source>
</reference>
<name>A0A1L9SNB8_9EURO</name>